<keyword evidence="5" id="KW-0998">Cell outer membrane</keyword>
<dbReference type="PANTHER" id="PTHR38776:SF1">
    <property type="entry name" value="MLTA-INTERACTING PROTEIN-RELATED"/>
    <property type="match status" value="1"/>
</dbReference>
<comment type="caution">
    <text evidence="7">The sequence shown here is derived from an EMBL/GenBank/DDBJ whole genome shotgun (WGS) entry which is preliminary data.</text>
</comment>
<dbReference type="InterPro" id="IPR010583">
    <property type="entry name" value="MipA"/>
</dbReference>
<dbReference type="Proteomes" id="UP001156882">
    <property type="component" value="Unassembled WGS sequence"/>
</dbReference>
<organism evidence="7 8">
    <name type="scientific">Labrys miyagiensis</name>
    <dbReference type="NCBI Taxonomy" id="346912"/>
    <lineage>
        <taxon>Bacteria</taxon>
        <taxon>Pseudomonadati</taxon>
        <taxon>Pseudomonadota</taxon>
        <taxon>Alphaproteobacteria</taxon>
        <taxon>Hyphomicrobiales</taxon>
        <taxon>Xanthobacteraceae</taxon>
        <taxon>Labrys</taxon>
    </lineage>
</organism>
<dbReference type="RefSeq" id="WP_284315071.1">
    <property type="nucleotide sequence ID" value="NZ_BSPC01000058.1"/>
</dbReference>
<dbReference type="PANTHER" id="PTHR38776">
    <property type="entry name" value="MLTA-INTERACTING PROTEIN-RELATED"/>
    <property type="match status" value="1"/>
</dbReference>
<evidence type="ECO:0000256" key="4">
    <source>
        <dbReference type="ARBA" id="ARBA00023136"/>
    </source>
</evidence>
<reference evidence="8" key="1">
    <citation type="journal article" date="2019" name="Int. J. Syst. Evol. Microbiol.">
        <title>The Global Catalogue of Microorganisms (GCM) 10K type strain sequencing project: providing services to taxonomists for standard genome sequencing and annotation.</title>
        <authorList>
            <consortium name="The Broad Institute Genomics Platform"/>
            <consortium name="The Broad Institute Genome Sequencing Center for Infectious Disease"/>
            <person name="Wu L."/>
            <person name="Ma J."/>
        </authorList>
    </citation>
    <scope>NUCLEOTIDE SEQUENCE [LARGE SCALE GENOMIC DNA]</scope>
    <source>
        <strain evidence="8">NBRC 101365</strain>
    </source>
</reference>
<evidence type="ECO:0000313" key="8">
    <source>
        <dbReference type="Proteomes" id="UP001156882"/>
    </source>
</evidence>
<dbReference type="Pfam" id="PF06629">
    <property type="entry name" value="MipA"/>
    <property type="match status" value="1"/>
</dbReference>
<comment type="similarity">
    <text evidence="2">Belongs to the MipA/OmpV family.</text>
</comment>
<name>A0ABQ6CQI6_9HYPH</name>
<comment type="subcellular location">
    <subcellularLocation>
        <location evidence="1">Cell outer membrane</location>
    </subcellularLocation>
</comment>
<keyword evidence="4" id="KW-0472">Membrane</keyword>
<feature type="signal peptide" evidence="6">
    <location>
        <begin position="1"/>
        <end position="25"/>
    </location>
</feature>
<proteinExistence type="inferred from homology"/>
<accession>A0ABQ6CQI6</accession>
<evidence type="ECO:0000256" key="5">
    <source>
        <dbReference type="ARBA" id="ARBA00023237"/>
    </source>
</evidence>
<sequence>MLRTLLKTTIAAAALGCALASPALAQSTPTPSPYTPTGFWDTYFAGGWSLTLGAQATVGPSYEGASNMGFLAAPMVSLGRSGAGPVFTSRNDNPGLAVFDTGNFQIGPVAKILYERTDSASNDLKGLKDVPWGGELGLFMNYYPSDWLRLRAEVREGIRAYHGVVADLSADAFYDITPTWRISGGPRISAASEGYYEAYYGVSLAESLASGLDIYHPDGGGIKSVGVGGAVTWKTTDKITTSAFAEYSRLTGPAADSSLVRERGNDNQLLLGVSATYRFDFTVPGM</sequence>
<protein>
    <submittedName>
        <fullName evidence="7">MltA-interacting MipA family protein</fullName>
    </submittedName>
</protein>
<dbReference type="EMBL" id="BSPC01000058">
    <property type="protein sequence ID" value="GLS22095.1"/>
    <property type="molecule type" value="Genomic_DNA"/>
</dbReference>
<feature type="chain" id="PRO_5045907312" evidence="6">
    <location>
        <begin position="26"/>
        <end position="286"/>
    </location>
</feature>
<evidence type="ECO:0000256" key="1">
    <source>
        <dbReference type="ARBA" id="ARBA00004442"/>
    </source>
</evidence>
<evidence type="ECO:0000313" key="7">
    <source>
        <dbReference type="EMBL" id="GLS22095.1"/>
    </source>
</evidence>
<evidence type="ECO:0000256" key="2">
    <source>
        <dbReference type="ARBA" id="ARBA00005722"/>
    </source>
</evidence>
<evidence type="ECO:0000256" key="3">
    <source>
        <dbReference type="ARBA" id="ARBA00022729"/>
    </source>
</evidence>
<gene>
    <name evidence="7" type="ORF">GCM10007874_51120</name>
</gene>
<keyword evidence="8" id="KW-1185">Reference proteome</keyword>
<keyword evidence="3 6" id="KW-0732">Signal</keyword>
<evidence type="ECO:0000256" key="6">
    <source>
        <dbReference type="SAM" id="SignalP"/>
    </source>
</evidence>